<keyword evidence="2" id="KW-0564">Palmitate</keyword>
<keyword evidence="2" id="KW-0812">Transmembrane</keyword>
<dbReference type="EMBL" id="CP011310">
    <property type="protein sequence ID" value="AKQ41598.1"/>
    <property type="molecule type" value="Genomic_DNA"/>
</dbReference>
<dbReference type="Gene3D" id="2.20.200.10">
    <property type="entry name" value="Outer membrane efflux proteins (OEP)"/>
    <property type="match status" value="1"/>
</dbReference>
<proteinExistence type="inferred from homology"/>
<dbReference type="GO" id="GO:0005886">
    <property type="term" value="C:plasma membrane"/>
    <property type="evidence" value="ECO:0007669"/>
    <property type="project" value="UniProtKB-SubCell"/>
</dbReference>
<keyword evidence="3" id="KW-0175">Coiled coil</keyword>
<name>A0A0H4VWZ0_9SPHN</name>
<dbReference type="SUPFAM" id="SSF56954">
    <property type="entry name" value="Outer membrane efflux proteins (OEP)"/>
    <property type="match status" value="1"/>
</dbReference>
<dbReference type="Pfam" id="PF02321">
    <property type="entry name" value="OEP"/>
    <property type="match status" value="2"/>
</dbReference>
<keyword evidence="2" id="KW-1134">Transmembrane beta strand</keyword>
<comment type="subcellular location">
    <subcellularLocation>
        <location evidence="2">Cell membrane</location>
        <topology evidence="2">Lipid-anchor</topology>
    </subcellularLocation>
</comment>
<evidence type="ECO:0000256" key="3">
    <source>
        <dbReference type="SAM" id="Coils"/>
    </source>
</evidence>
<dbReference type="AlphaFoldDB" id="A0A0H4VWZ0"/>
<dbReference type="InterPro" id="IPR003423">
    <property type="entry name" value="OMP_efflux"/>
</dbReference>
<keyword evidence="2" id="KW-0449">Lipoprotein</keyword>
<dbReference type="Gene3D" id="1.20.1600.10">
    <property type="entry name" value="Outer membrane efflux proteins (OEP)"/>
    <property type="match status" value="1"/>
</dbReference>
<dbReference type="STRING" id="1648404.CP97_05480"/>
<evidence type="ECO:0000313" key="5">
    <source>
        <dbReference type="Proteomes" id="UP000059113"/>
    </source>
</evidence>
<feature type="coiled-coil region" evidence="3">
    <location>
        <begin position="221"/>
        <end position="251"/>
    </location>
</feature>
<reference evidence="5" key="2">
    <citation type="submission" date="2015-04" db="EMBL/GenBank/DDBJ databases">
        <title>The complete genome sequence of Erythrobacter sp. s21-N3.</title>
        <authorList>
            <person name="Zhuang L."/>
            <person name="Liu Y."/>
            <person name="Shao Z."/>
        </authorList>
    </citation>
    <scope>NUCLEOTIDE SEQUENCE [LARGE SCALE GENOMIC DNA]</scope>
    <source>
        <strain evidence="5">s21-N3</strain>
    </source>
</reference>
<keyword evidence="5" id="KW-1185">Reference proteome</keyword>
<evidence type="ECO:0000313" key="4">
    <source>
        <dbReference type="EMBL" id="AKQ41598.1"/>
    </source>
</evidence>
<dbReference type="NCBIfam" id="TIGR01845">
    <property type="entry name" value="outer_NodT"/>
    <property type="match status" value="1"/>
</dbReference>
<dbReference type="PANTHER" id="PTHR30203">
    <property type="entry name" value="OUTER MEMBRANE CATION EFFLUX PROTEIN"/>
    <property type="match status" value="1"/>
</dbReference>
<comment type="similarity">
    <text evidence="1 2">Belongs to the outer membrane factor (OMF) (TC 1.B.17) family.</text>
</comment>
<evidence type="ECO:0000256" key="1">
    <source>
        <dbReference type="ARBA" id="ARBA00007613"/>
    </source>
</evidence>
<organism evidence="4 5">
    <name type="scientific">Aurantiacibacter atlanticus</name>
    <dbReference type="NCBI Taxonomy" id="1648404"/>
    <lineage>
        <taxon>Bacteria</taxon>
        <taxon>Pseudomonadati</taxon>
        <taxon>Pseudomonadota</taxon>
        <taxon>Alphaproteobacteria</taxon>
        <taxon>Sphingomonadales</taxon>
        <taxon>Erythrobacteraceae</taxon>
        <taxon>Aurantiacibacter</taxon>
    </lineage>
</organism>
<evidence type="ECO:0000256" key="2">
    <source>
        <dbReference type="RuleBase" id="RU362097"/>
    </source>
</evidence>
<reference evidence="4 5" key="1">
    <citation type="journal article" date="2015" name="Int. J. Syst. Evol. Microbiol.">
        <title>Erythrobacter atlanticus sp. nov., a bacterium from ocean sediment able to degrade polycyclic aromatic hydrocarbons.</title>
        <authorList>
            <person name="Zhuang L."/>
            <person name="Liu Y."/>
            <person name="Wang L."/>
            <person name="Wang W."/>
            <person name="Shao Z."/>
        </authorList>
    </citation>
    <scope>NUCLEOTIDE SEQUENCE [LARGE SCALE GENOMIC DNA]</scope>
    <source>
        <strain evidence="5">s21-N3</strain>
    </source>
</reference>
<dbReference type="PANTHER" id="PTHR30203:SF33">
    <property type="entry name" value="BLR4455 PROTEIN"/>
    <property type="match status" value="1"/>
</dbReference>
<protein>
    <submittedName>
        <fullName evidence="4">Uncharacterized protein</fullName>
    </submittedName>
</protein>
<sequence>MLALTALAGCTTAQSTPQANLPELPAAFIAADSLQTEPVDSDWWTRFDDPQLAVLVNRAVSDNPSVGMALARVAQAQARARIAGSDRYPQLDLALSASRQQQSLASLGIVLPGTEDETDETFTYDTFQLSAQVSWELDLWGKLSSQTAAARADFLASEANLLAARQLIAAQTARTYFETIEANQQIELAQSTVDAFAESARQIGNRVQVGRAAPNESYLANSNLQSARAELERRNQQRARALRKLDALVRAYPDGEVALAEALPEMPPAPPVGLPSNLLERRPDILAARARLTAAGYRLTAAERSFLPQIALTGSAGTASTDIANIFDPDFFIWSVAGRLLQPVFQGGRLRAQVAAREGERDEAVEAFADVVLTAFSEVEIALALDAYLARQEAALAEAAREAERSVEVAFNRYYVGKEQFLTVIEGQQRAYDARSTLLSVRRARLDNRVALHLALGGGFADDPDQSASGNSIGSR</sequence>
<dbReference type="GO" id="GO:0015562">
    <property type="term" value="F:efflux transmembrane transporter activity"/>
    <property type="evidence" value="ECO:0007669"/>
    <property type="project" value="InterPro"/>
</dbReference>
<dbReference type="KEGG" id="ery:CP97_05480"/>
<keyword evidence="2" id="KW-0472">Membrane</keyword>
<dbReference type="Proteomes" id="UP000059113">
    <property type="component" value="Chromosome"/>
</dbReference>
<accession>A0A0H4VWZ0</accession>
<dbReference type="PATRIC" id="fig|1648404.4.peg.1144"/>
<gene>
    <name evidence="4" type="ORF">CP97_05480</name>
</gene>
<dbReference type="InterPro" id="IPR010131">
    <property type="entry name" value="MdtP/NodT-like"/>
</dbReference>